<accession>A0A5B8UF70</accession>
<reference evidence="1 2" key="1">
    <citation type="journal article" date="2015" name="Int. J. Syst. Evol. Microbiol.">
        <title>Flavisolibacter ginsenosidimutans sp. nov., with ginsenoside-converting activity isolated from soil used for cultivating ginseng.</title>
        <authorList>
            <person name="Zhao Y."/>
            <person name="Liu Q."/>
            <person name="Kang M.S."/>
            <person name="Jin F."/>
            <person name="Yu H."/>
            <person name="Im W.T."/>
        </authorList>
    </citation>
    <scope>NUCLEOTIDE SEQUENCE [LARGE SCALE GENOMIC DNA]</scope>
    <source>
        <strain evidence="1 2">Gsoil 636</strain>
    </source>
</reference>
<name>A0A5B8UF70_9BACT</name>
<dbReference type="Proteomes" id="UP000321204">
    <property type="component" value="Chromosome"/>
</dbReference>
<dbReference type="KEGG" id="fgg:FSB75_05115"/>
<sequence>MSQSTTFSQRVNELFFGVDISNKSASLLDSLLSIPQLHHSDNGVRQWNLNVAMEMKSDKAWSSRHQFSFSESPLPDLQIEMGTIEVTLGETDSVKKLLNLNWHVQFSDKVSATKYFDKLKQLFGDLATKKKFEKDKDIGNIAQFSTRNPVDTGVRDITLFLGKSPMTNKYQVSLMLGTEFMDE</sequence>
<organism evidence="1 2">
    <name type="scientific">Flavisolibacter ginsenosidimutans</name>
    <dbReference type="NCBI Taxonomy" id="661481"/>
    <lineage>
        <taxon>Bacteria</taxon>
        <taxon>Pseudomonadati</taxon>
        <taxon>Bacteroidota</taxon>
        <taxon>Chitinophagia</taxon>
        <taxon>Chitinophagales</taxon>
        <taxon>Chitinophagaceae</taxon>
        <taxon>Flavisolibacter</taxon>
    </lineage>
</organism>
<evidence type="ECO:0000313" key="1">
    <source>
        <dbReference type="EMBL" id="QEC55311.1"/>
    </source>
</evidence>
<evidence type="ECO:0000313" key="2">
    <source>
        <dbReference type="Proteomes" id="UP000321204"/>
    </source>
</evidence>
<gene>
    <name evidence="1" type="ORF">FSB75_05115</name>
</gene>
<proteinExistence type="predicted"/>
<protein>
    <submittedName>
        <fullName evidence="1">Uncharacterized protein</fullName>
    </submittedName>
</protein>
<keyword evidence="2" id="KW-1185">Reference proteome</keyword>
<dbReference type="RefSeq" id="WP_146783748.1">
    <property type="nucleotide sequence ID" value="NZ_BAABIO010000002.1"/>
</dbReference>
<dbReference type="EMBL" id="CP042433">
    <property type="protein sequence ID" value="QEC55311.1"/>
    <property type="molecule type" value="Genomic_DNA"/>
</dbReference>
<dbReference type="AlphaFoldDB" id="A0A5B8UF70"/>